<keyword evidence="2" id="KW-0812">Transmembrane</keyword>
<dbReference type="OrthoDB" id="7069351at2"/>
<dbReference type="Proteomes" id="UP000321922">
    <property type="component" value="Unassembled WGS sequence"/>
</dbReference>
<reference evidence="3 4" key="1">
    <citation type="submission" date="2019-07" db="EMBL/GenBank/DDBJ databases">
        <title>Whole genome shotgun sequence of Vibrio sagamiensis NBRC 104589.</title>
        <authorList>
            <person name="Hosoyama A."/>
            <person name="Uohara A."/>
            <person name="Ohji S."/>
            <person name="Ichikawa N."/>
        </authorList>
    </citation>
    <scope>NUCLEOTIDE SEQUENCE [LARGE SCALE GENOMIC DNA]</scope>
    <source>
        <strain evidence="3 4">NBRC 104589</strain>
    </source>
</reference>
<feature type="coiled-coil region" evidence="1">
    <location>
        <begin position="184"/>
        <end position="218"/>
    </location>
</feature>
<accession>A0A511QI41</accession>
<keyword evidence="2" id="KW-1133">Transmembrane helix</keyword>
<keyword evidence="2" id="KW-0472">Membrane</keyword>
<evidence type="ECO:0000256" key="1">
    <source>
        <dbReference type="SAM" id="Coils"/>
    </source>
</evidence>
<evidence type="ECO:0000313" key="4">
    <source>
        <dbReference type="Proteomes" id="UP000321922"/>
    </source>
</evidence>
<protein>
    <submittedName>
        <fullName evidence="3">Uncharacterized protein</fullName>
    </submittedName>
</protein>
<feature type="transmembrane region" description="Helical" evidence="2">
    <location>
        <begin position="357"/>
        <end position="378"/>
    </location>
</feature>
<evidence type="ECO:0000256" key="2">
    <source>
        <dbReference type="SAM" id="Phobius"/>
    </source>
</evidence>
<proteinExistence type="predicted"/>
<feature type="transmembrane region" description="Helical" evidence="2">
    <location>
        <begin position="318"/>
        <end position="337"/>
    </location>
</feature>
<gene>
    <name evidence="3" type="ORF">VSA01S_22240</name>
</gene>
<organism evidence="3 4">
    <name type="scientific">Vibrio sagamiensis NBRC 104589</name>
    <dbReference type="NCBI Taxonomy" id="1219064"/>
    <lineage>
        <taxon>Bacteria</taxon>
        <taxon>Pseudomonadati</taxon>
        <taxon>Pseudomonadota</taxon>
        <taxon>Gammaproteobacteria</taxon>
        <taxon>Vibrionales</taxon>
        <taxon>Vibrionaceae</taxon>
        <taxon>Vibrio</taxon>
    </lineage>
</organism>
<comment type="caution">
    <text evidence="3">The sequence shown here is derived from an EMBL/GenBank/DDBJ whole genome shotgun (WGS) entry which is preliminary data.</text>
</comment>
<evidence type="ECO:0000313" key="3">
    <source>
        <dbReference type="EMBL" id="GEM76112.1"/>
    </source>
</evidence>
<keyword evidence="1" id="KW-0175">Coiled coil</keyword>
<dbReference type="RefSeq" id="WP_039982239.1">
    <property type="nucleotide sequence ID" value="NZ_BAOJ01000098.1"/>
</dbReference>
<name>A0A511QI41_9VIBR</name>
<sequence length="468" mass="53403">MKESYKSKYRKYALSHLSDAQDSIIYCLDLLNSKKIKSALIATGIDVEPLQVSDLDILIEEYFHSASNLEILDSVNELRYNLSNIIKKIRENIIFIDENNSLSNSMSPSRFILTEDVKYDLNKSDKMLSEVVRSIDLVNNHIMALCLLDPNSSIDDEVVNLNGTLKKTADGYINKINSFGMELFKRADSKSRRLEEDLETFKGELSEIEEKIKITAQDLMGNIDKNFSKQQSSNLEAVTNHGRNLINEIQLSAQEAANKFNSQVDSQISEIENRINIEIQEFDTYKKDIQGVLGDISTAHQSNANRIQADKEQKAADWLRIIGVSGLILVIGFSIYLFNSFLGFFGEAQETDSKLTFQWFLIRFLTITLLTTPFIYLLKESASHRTKENVYRQRGTQLSSIGAYLSELSIKERAELKRDLAKNFFSFYDERDNTKNVPDFIKEVKEVIGIAKSFNSSSEMVQKKTESK</sequence>
<dbReference type="EMBL" id="BJXJ01000020">
    <property type="protein sequence ID" value="GEM76112.1"/>
    <property type="molecule type" value="Genomic_DNA"/>
</dbReference>
<keyword evidence="4" id="KW-1185">Reference proteome</keyword>
<dbReference type="AlphaFoldDB" id="A0A511QI41"/>